<comment type="caution">
    <text evidence="1">The sequence shown here is derived from an EMBL/GenBank/DDBJ whole genome shotgun (WGS) entry which is preliminary data.</text>
</comment>
<name>A0A930LN99_9MICC</name>
<organism evidence="1 2">
    <name type="scientific">Rothia mucilaginosa</name>
    <dbReference type="NCBI Taxonomy" id="43675"/>
    <lineage>
        <taxon>Bacteria</taxon>
        <taxon>Bacillati</taxon>
        <taxon>Actinomycetota</taxon>
        <taxon>Actinomycetes</taxon>
        <taxon>Micrococcales</taxon>
        <taxon>Micrococcaceae</taxon>
        <taxon>Rothia</taxon>
    </lineage>
</organism>
<evidence type="ECO:0000313" key="2">
    <source>
        <dbReference type="Proteomes" id="UP000785653"/>
    </source>
</evidence>
<protein>
    <submittedName>
        <fullName evidence="1">Antitoxin VbhA family protein</fullName>
    </submittedName>
</protein>
<dbReference type="AlphaFoldDB" id="A0A930LN99"/>
<dbReference type="EMBL" id="JABZXS010000031">
    <property type="protein sequence ID" value="MBF1673271.1"/>
    <property type="molecule type" value="Genomic_DNA"/>
</dbReference>
<accession>A0A930LN99</accession>
<evidence type="ECO:0000313" key="1">
    <source>
        <dbReference type="EMBL" id="MBF1673271.1"/>
    </source>
</evidence>
<reference evidence="1" key="1">
    <citation type="submission" date="2020-04" db="EMBL/GenBank/DDBJ databases">
        <title>Deep metagenomics examines the oral microbiome during advanced dental caries in children, revealing novel taxa and co-occurrences with host molecules.</title>
        <authorList>
            <person name="Baker J.L."/>
            <person name="Morton J.T."/>
            <person name="Dinis M."/>
            <person name="Alvarez R."/>
            <person name="Tran N.C."/>
            <person name="Knight R."/>
            <person name="Edlund A."/>
        </authorList>
    </citation>
    <scope>NUCLEOTIDE SEQUENCE</scope>
    <source>
        <strain evidence="1">JCVI_47_bin.3</strain>
    </source>
</reference>
<sequence length="69" mass="7506">MSTATNRTDNSNSSMSPEEALKFVEAGMNLAGHVITDPHLQELLRQYAYGEISPEECKAAGMRHILGDA</sequence>
<dbReference type="Proteomes" id="UP000785653">
    <property type="component" value="Unassembled WGS sequence"/>
</dbReference>
<dbReference type="CDD" id="cd11586">
    <property type="entry name" value="VbhA_like"/>
    <property type="match status" value="1"/>
</dbReference>
<proteinExistence type="predicted"/>
<dbReference type="InterPro" id="IPR033788">
    <property type="entry name" value="VbhA-like"/>
</dbReference>
<gene>
    <name evidence="1" type="ORF">HXO65_03580</name>
</gene>